<dbReference type="InterPro" id="IPR042057">
    <property type="entry name" value="Lipoxy_PLAT/LH2"/>
</dbReference>
<evidence type="ECO:0000256" key="10">
    <source>
        <dbReference type="PROSITE-ProRule" id="PRU00152"/>
    </source>
</evidence>
<dbReference type="Gene3D" id="2.60.60.20">
    <property type="entry name" value="PLAT/LH2 domain"/>
    <property type="match status" value="1"/>
</dbReference>
<keyword evidence="9" id="KW-0275">Fatty acid biosynthesis</keyword>
<evidence type="ECO:0000256" key="1">
    <source>
        <dbReference type="ARBA" id="ARBA00009419"/>
    </source>
</evidence>
<feature type="domain" description="PLAT" evidence="11">
    <location>
        <begin position="37"/>
        <end position="162"/>
    </location>
</feature>
<dbReference type="SMART" id="SM00308">
    <property type="entry name" value="LH2"/>
    <property type="match status" value="1"/>
</dbReference>
<keyword evidence="5" id="KW-0276">Fatty acid metabolism</keyword>
<dbReference type="PRINTS" id="PR00468">
    <property type="entry name" value="PLTLPOXGNASE"/>
</dbReference>
<keyword evidence="2" id="KW-0444">Lipid biosynthesis</keyword>
<dbReference type="Gene3D" id="4.10.375.10">
    <property type="entry name" value="Lipoxygenase-1, Domain 2"/>
    <property type="match status" value="1"/>
</dbReference>
<keyword evidence="8" id="KW-0443">Lipid metabolism</keyword>
<dbReference type="PROSITE" id="PS50095">
    <property type="entry name" value="PLAT"/>
    <property type="match status" value="1"/>
</dbReference>
<evidence type="ECO:0000259" key="11">
    <source>
        <dbReference type="PROSITE" id="PS50095"/>
    </source>
</evidence>
<dbReference type="GO" id="GO:0046872">
    <property type="term" value="F:metal ion binding"/>
    <property type="evidence" value="ECO:0007669"/>
    <property type="project" value="UniProtKB-KW"/>
</dbReference>
<dbReference type="STRING" id="13333.W1NZN7"/>
<evidence type="ECO:0000259" key="12">
    <source>
        <dbReference type="PROSITE" id="PS51393"/>
    </source>
</evidence>
<evidence type="ECO:0000256" key="4">
    <source>
        <dbReference type="ARBA" id="ARBA00022767"/>
    </source>
</evidence>
<dbReference type="GO" id="GO:0031408">
    <property type="term" value="P:oxylipin biosynthetic process"/>
    <property type="evidence" value="ECO:0007669"/>
    <property type="project" value="UniProtKB-KW"/>
</dbReference>
<organism evidence="13 14">
    <name type="scientific">Amborella trichopoda</name>
    <dbReference type="NCBI Taxonomy" id="13333"/>
    <lineage>
        <taxon>Eukaryota</taxon>
        <taxon>Viridiplantae</taxon>
        <taxon>Streptophyta</taxon>
        <taxon>Embryophyta</taxon>
        <taxon>Tracheophyta</taxon>
        <taxon>Spermatophyta</taxon>
        <taxon>Magnoliopsida</taxon>
        <taxon>Amborellales</taxon>
        <taxon>Amborellaceae</taxon>
        <taxon>Amborella</taxon>
    </lineage>
</organism>
<evidence type="ECO:0000256" key="7">
    <source>
        <dbReference type="ARBA" id="ARBA00023002"/>
    </source>
</evidence>
<dbReference type="SUPFAM" id="SSF48484">
    <property type="entry name" value="Lipoxigenase"/>
    <property type="match status" value="1"/>
</dbReference>
<evidence type="ECO:0008006" key="15">
    <source>
        <dbReference type="Google" id="ProtNLM"/>
    </source>
</evidence>
<dbReference type="AlphaFoldDB" id="W1NZN7"/>
<dbReference type="GO" id="GO:0016702">
    <property type="term" value="F:oxidoreductase activity, acting on single donors with incorporation of molecular oxygen, incorporation of two atoms of oxygen"/>
    <property type="evidence" value="ECO:0007669"/>
    <property type="project" value="InterPro"/>
</dbReference>
<evidence type="ECO:0000256" key="3">
    <source>
        <dbReference type="ARBA" id="ARBA00022723"/>
    </source>
</evidence>
<dbReference type="Pfam" id="PF01477">
    <property type="entry name" value="PLAT"/>
    <property type="match status" value="1"/>
</dbReference>
<dbReference type="InterPro" id="IPR013819">
    <property type="entry name" value="LipOase_C"/>
</dbReference>
<dbReference type="InterPro" id="IPR036392">
    <property type="entry name" value="PLAT/LH2_dom_sf"/>
</dbReference>
<evidence type="ECO:0000313" key="14">
    <source>
        <dbReference type="Proteomes" id="UP000017836"/>
    </source>
</evidence>
<dbReference type="Gramene" id="ERN00824">
    <property type="protein sequence ID" value="ERN00824"/>
    <property type="gene ID" value="AMTR_s00103p00053790"/>
</dbReference>
<dbReference type="Proteomes" id="UP000017836">
    <property type="component" value="Unassembled WGS sequence"/>
</dbReference>
<keyword evidence="3" id="KW-0479">Metal-binding</keyword>
<comment type="similarity">
    <text evidence="1">Belongs to the lipoxygenase family.</text>
</comment>
<evidence type="ECO:0000256" key="2">
    <source>
        <dbReference type="ARBA" id="ARBA00022516"/>
    </source>
</evidence>
<protein>
    <recommendedName>
        <fullName evidence="15">PLAT domain-containing protein</fullName>
    </recommendedName>
</protein>
<evidence type="ECO:0000256" key="6">
    <source>
        <dbReference type="ARBA" id="ARBA00022964"/>
    </source>
</evidence>
<dbReference type="GO" id="GO:0034440">
    <property type="term" value="P:lipid oxidation"/>
    <property type="evidence" value="ECO:0007669"/>
    <property type="project" value="InterPro"/>
</dbReference>
<evidence type="ECO:0000313" key="13">
    <source>
        <dbReference type="EMBL" id="ERN00824.1"/>
    </source>
</evidence>
<dbReference type="GO" id="GO:0006633">
    <property type="term" value="P:fatty acid biosynthetic process"/>
    <property type="evidence" value="ECO:0007669"/>
    <property type="project" value="UniProtKB-KW"/>
</dbReference>
<keyword evidence="4" id="KW-0925">Oxylipin biosynthesis</keyword>
<dbReference type="InterPro" id="IPR000907">
    <property type="entry name" value="LipOase"/>
</dbReference>
<dbReference type="PROSITE" id="PS51393">
    <property type="entry name" value="LIPOXYGENASE_3"/>
    <property type="match status" value="1"/>
</dbReference>
<evidence type="ECO:0000256" key="9">
    <source>
        <dbReference type="ARBA" id="ARBA00023160"/>
    </source>
</evidence>
<dbReference type="InterPro" id="IPR001024">
    <property type="entry name" value="PLAT/LH2_dom"/>
</dbReference>
<dbReference type="SUPFAM" id="SSF49723">
    <property type="entry name" value="Lipase/lipooxygenase domain (PLAT/LH2 domain)"/>
    <property type="match status" value="1"/>
</dbReference>
<dbReference type="CDD" id="cd01751">
    <property type="entry name" value="PLAT_LH2"/>
    <property type="match status" value="1"/>
</dbReference>
<evidence type="ECO:0000256" key="8">
    <source>
        <dbReference type="ARBA" id="ARBA00023098"/>
    </source>
</evidence>
<dbReference type="Pfam" id="PF00305">
    <property type="entry name" value="Lipoxygenase"/>
    <property type="match status" value="1"/>
</dbReference>
<dbReference type="PANTHER" id="PTHR11771">
    <property type="entry name" value="LIPOXYGENASE"/>
    <property type="match status" value="1"/>
</dbReference>
<keyword evidence="14" id="KW-1185">Reference proteome</keyword>
<name>W1NZN7_AMBTC</name>
<comment type="caution">
    <text evidence="10">Lacks conserved residue(s) required for the propagation of feature annotation.</text>
</comment>
<proteinExistence type="inferred from homology"/>
<accession>W1NZN7</accession>
<evidence type="ECO:0000256" key="5">
    <source>
        <dbReference type="ARBA" id="ARBA00022832"/>
    </source>
</evidence>
<dbReference type="HOGENOM" id="CLU_1074940_0_0_1"/>
<dbReference type="InterPro" id="IPR036226">
    <property type="entry name" value="LipOase_C_sf"/>
</dbReference>
<gene>
    <name evidence="13" type="ORF">AMTR_s00103p00053790</name>
</gene>
<feature type="domain" description="Lipoxygenase" evidence="12">
    <location>
        <begin position="165"/>
        <end position="259"/>
    </location>
</feature>
<reference evidence="14" key="1">
    <citation type="journal article" date="2013" name="Science">
        <title>The Amborella genome and the evolution of flowering plants.</title>
        <authorList>
            <consortium name="Amborella Genome Project"/>
        </authorList>
    </citation>
    <scope>NUCLEOTIDE SEQUENCE [LARGE SCALE GENOMIC DNA]</scope>
</reference>
<dbReference type="InterPro" id="IPR001246">
    <property type="entry name" value="LipOase_plant"/>
</dbReference>
<dbReference type="EMBL" id="KI394805">
    <property type="protein sequence ID" value="ERN00824.1"/>
    <property type="molecule type" value="Genomic_DNA"/>
</dbReference>
<keyword evidence="6" id="KW-0223">Dioxygenase</keyword>
<keyword evidence="7" id="KW-0560">Oxidoreductase</keyword>
<sequence length="259" mass="29446">MRDLLNCLLGRRRARPLKGSTMKGSVVLQKKNVLDFNDFHVSFLDSLHEFLGKRVSLHLVSATHADPERGLKGKLGKAAYLEEWGKKQVGLAVGEAQFTVDFEWDESFGTPGAFVIRNEHHGQFYLKSLTLHHVPGKGRVHFVCNSWVYPSKKYTSDRIFFSNESYLPGETPLALKNLREEELLNLRGNGVGELKEWDRVYDYAYYNDLGKPDDGPDLVRPVLGGSVEFPYPRRGRTGRPPTKTGEIRPLPLIYCAWKL</sequence>
<dbReference type="OMA" id="NSWIAPY"/>
<dbReference type="eggNOG" id="ENOG502QVKD">
    <property type="taxonomic scope" value="Eukaryota"/>
</dbReference>